<accession>A0AAT9GDJ8</accession>
<protein>
    <submittedName>
        <fullName evidence="1">Uncharacterized protein</fullName>
    </submittedName>
</protein>
<dbReference type="AlphaFoldDB" id="A0AAT9GDJ8"/>
<reference evidence="1" key="1">
    <citation type="submission" date="2024-01" db="EMBL/GenBank/DDBJ databases">
        <title>Sequencing the genomes of a sandfly, Sergentomyia squamirostris, and its two endosymbionts.</title>
        <authorList>
            <person name="Itokawa K."/>
            <person name="Sanjoba C."/>
        </authorList>
    </citation>
    <scope>NUCLEOTIDE SEQUENCE</scope>
    <source>
        <strain evidence="1">WSSQ</strain>
    </source>
</reference>
<gene>
    <name evidence="1" type="ORF">DMENIID0003_09580</name>
</gene>
<name>A0AAT9GDJ8_9RICK</name>
<organism evidence="1">
    <name type="scientific">Wolbachia endosymbiont of Sergentomyia squamirostris</name>
    <dbReference type="NCBI Taxonomy" id="3113640"/>
    <lineage>
        <taxon>Bacteria</taxon>
        <taxon>Pseudomonadati</taxon>
        <taxon>Pseudomonadota</taxon>
        <taxon>Alphaproteobacteria</taxon>
        <taxon>Rickettsiales</taxon>
        <taxon>Anaplasmataceae</taxon>
        <taxon>Wolbachieae</taxon>
        <taxon>Wolbachia</taxon>
    </lineage>
</organism>
<dbReference type="EMBL" id="AP029172">
    <property type="protein sequence ID" value="BFD47884.1"/>
    <property type="molecule type" value="Genomic_DNA"/>
</dbReference>
<sequence>MLDSNETVSLIVDQNIAAGSVSGSIPNKDKCRYVTLDDEETWKRFFVDQNNPSTNTTNKVIVKPHVHKNSDGMYRYTAEETNIMVGKL</sequence>
<proteinExistence type="predicted"/>
<evidence type="ECO:0000313" key="1">
    <source>
        <dbReference type="EMBL" id="BFD47884.1"/>
    </source>
</evidence>